<evidence type="ECO:0000313" key="2">
    <source>
        <dbReference type="Proteomes" id="UP000798662"/>
    </source>
</evidence>
<dbReference type="EMBL" id="CM020618">
    <property type="protein sequence ID" value="KAK1860784.1"/>
    <property type="molecule type" value="Genomic_DNA"/>
</dbReference>
<gene>
    <name evidence="1" type="ORF">I4F81_003371</name>
</gene>
<evidence type="ECO:0000313" key="1">
    <source>
        <dbReference type="EMBL" id="KAK1860784.1"/>
    </source>
</evidence>
<dbReference type="Proteomes" id="UP000798662">
    <property type="component" value="Chromosome 1"/>
</dbReference>
<keyword evidence="2" id="KW-1185">Reference proteome</keyword>
<reference evidence="1" key="1">
    <citation type="submission" date="2019-11" db="EMBL/GenBank/DDBJ databases">
        <title>Nori genome reveals adaptations in red seaweeds to the harsh intertidal environment.</title>
        <authorList>
            <person name="Wang D."/>
            <person name="Mao Y."/>
        </authorList>
    </citation>
    <scope>NUCLEOTIDE SEQUENCE</scope>
    <source>
        <tissue evidence="1">Gametophyte</tissue>
    </source>
</reference>
<comment type="caution">
    <text evidence="1">The sequence shown here is derived from an EMBL/GenBank/DDBJ whole genome shotgun (WGS) entry which is preliminary data.</text>
</comment>
<protein>
    <submittedName>
        <fullName evidence="1">Uncharacterized protein</fullName>
    </submittedName>
</protein>
<proteinExistence type="predicted"/>
<sequence>MDCVAAAAMPAAVDVDDALSSGVVVNGRKLAAQQRLAAAAAAAAAATAARAPPKPTAAAASASTGTPGEGGAPPDGPPPPFPSLAVDGAAAASNGADRADGGDYADGAGAESGAAVTSSAAGSGAAAISAAAAAAAVAARARGSQRVSAPRSRLASRLVFNASEPTVKKEILSIIAQYLRDEGFASASASIAIHAGVKAAMAAATRADIRRMRGAILDGDWATVESLCGSEVFKTVKPFHYAVGRQQYLELIDGHEFQKAFALLTKRLKPLESYRFRMDEFRDLCYLLTCKSVTDACSFRDWNGVAAYRERLVEQFAHLLTVDAADEEEGAGGPGGGGGGPPHPPRHGAALAAEPNGAAVPPASAAAVAAAPSGPPGRPSRTPASLLEQVPPHHLVHLLTQALEHQVSSSRYQPAVPPRIGSILSEYECFVVPNVQRHAMVGHTGNVKCTVFVGDEGLELASGSSDNTVALWETYSGARIGVLTGHTSRVWDVAASRNGGMLASASGDGTVRLWNRGGADGSTGGSVPCGSPREPEGVLGLAEKVGDVSSGDTGRGAMFYFKSVLLGHRGDVYAVQLHPNGRHVVTAGYDKTVRLFDVETNQEIRSFRGHNSSVATIAFKPNSNVVFTGSKDSTIKCWDMTSGRCTKTFSSHLGEVTSVDVNSAGTSMLSSSKDNSNRLWDLRLGKPLRRFKGHQNTSKNFIRSAFGPNESLVVGGSEDGLLYIWDVDTSCVVQKLGPCSGAVYAAKWNPYQSLLASCGHDGVVRTWWYDDSPSGAARGHSPGGGSIV</sequence>
<name>A0ACC3BSU3_PYRYE</name>
<accession>A0ACC3BSU3</accession>
<organism evidence="1 2">
    <name type="scientific">Pyropia yezoensis</name>
    <name type="common">Susabi-nori</name>
    <name type="synonym">Porphyra yezoensis</name>
    <dbReference type="NCBI Taxonomy" id="2788"/>
    <lineage>
        <taxon>Eukaryota</taxon>
        <taxon>Rhodophyta</taxon>
        <taxon>Bangiophyceae</taxon>
        <taxon>Bangiales</taxon>
        <taxon>Bangiaceae</taxon>
        <taxon>Pyropia</taxon>
    </lineage>
</organism>